<proteinExistence type="predicted"/>
<evidence type="ECO:0000313" key="1">
    <source>
        <dbReference type="EMBL" id="GHO82511.1"/>
    </source>
</evidence>
<organism evidence="1 2">
    <name type="scientific">Dictyobacter formicarum</name>
    <dbReference type="NCBI Taxonomy" id="2778368"/>
    <lineage>
        <taxon>Bacteria</taxon>
        <taxon>Bacillati</taxon>
        <taxon>Chloroflexota</taxon>
        <taxon>Ktedonobacteria</taxon>
        <taxon>Ktedonobacterales</taxon>
        <taxon>Dictyobacteraceae</taxon>
        <taxon>Dictyobacter</taxon>
    </lineage>
</organism>
<comment type="caution">
    <text evidence="1">The sequence shown here is derived from an EMBL/GenBank/DDBJ whole genome shotgun (WGS) entry which is preliminary data.</text>
</comment>
<reference evidence="1 2" key="1">
    <citation type="journal article" date="2021" name="Int. J. Syst. Evol. Microbiol.">
        <title>Reticulibacter mediterranei gen. nov., sp. nov., within the new family Reticulibacteraceae fam. nov., and Ktedonospora formicarum gen. nov., sp. nov., Ktedonobacter robiniae sp. nov., Dictyobacter formicarum sp. nov. and Dictyobacter arantiisoli sp. nov., belonging to the class Ktedonobacteria.</title>
        <authorList>
            <person name="Yabe S."/>
            <person name="Zheng Y."/>
            <person name="Wang C.M."/>
            <person name="Sakai Y."/>
            <person name="Abe K."/>
            <person name="Yokota A."/>
            <person name="Donadio S."/>
            <person name="Cavaletti L."/>
            <person name="Monciardini P."/>
        </authorList>
    </citation>
    <scope>NUCLEOTIDE SEQUENCE [LARGE SCALE GENOMIC DNA]</scope>
    <source>
        <strain evidence="1 2">SOSP1-9</strain>
    </source>
</reference>
<keyword evidence="2" id="KW-1185">Reference proteome</keyword>
<dbReference type="EMBL" id="BNJJ01000002">
    <property type="protein sequence ID" value="GHO82511.1"/>
    <property type="molecule type" value="Genomic_DNA"/>
</dbReference>
<name>A0ABQ3VAJ4_9CHLR</name>
<accession>A0ABQ3VAJ4</accession>
<protein>
    <submittedName>
        <fullName evidence="1">Uncharacterized protein</fullName>
    </submittedName>
</protein>
<sequence>MKDQEGKFQTQIADNVKAFETQITQLEAKFQAQLTDSVEKFNAQITQLNGSFQFIRKELVIAAMISPPWEVEEWATELLALDPSSEVAVRMVMSYLEEVDYFLPDPSKPSKWKTLRIMPDGTDALYYWNKALEWQQIVKNQNIPAYLSTSEWNVNQRRARVEEYEKQKMNDAQGNNP</sequence>
<dbReference type="Proteomes" id="UP000635565">
    <property type="component" value="Unassembled WGS sequence"/>
</dbReference>
<gene>
    <name evidence="1" type="ORF">KSZ_05170</name>
</gene>
<dbReference type="RefSeq" id="WP_201360193.1">
    <property type="nucleotide sequence ID" value="NZ_BNJJ01000002.1"/>
</dbReference>
<evidence type="ECO:0000313" key="2">
    <source>
        <dbReference type="Proteomes" id="UP000635565"/>
    </source>
</evidence>